<comment type="caution">
    <text evidence="1">The sequence shown here is derived from an EMBL/GenBank/DDBJ whole genome shotgun (WGS) entry which is preliminary data.</text>
</comment>
<sequence length="131" mass="14332">ERLDRLIELFEAGIAPAVPGVPAVEVTVLTPWVAKEPEQIFSSSIRSASTFYSDKMVNWTKGKRILFKVESSLNKAVTIQLIGNIVDDMSLATDINGALPCAANGNISVGLAWDDWMPYVGHSYLLHCKPN</sequence>
<feature type="non-terminal residue" evidence="1">
    <location>
        <position position="1"/>
    </location>
</feature>
<gene>
    <name evidence="1" type="ORF">S03H2_26005</name>
</gene>
<dbReference type="EMBL" id="BARU01014905">
    <property type="protein sequence ID" value="GAH38104.1"/>
    <property type="molecule type" value="Genomic_DNA"/>
</dbReference>
<dbReference type="AlphaFoldDB" id="X1G958"/>
<reference evidence="1" key="1">
    <citation type="journal article" date="2014" name="Front. Microbiol.">
        <title>High frequency of phylogenetically diverse reductive dehalogenase-homologous genes in deep subseafloor sedimentary metagenomes.</title>
        <authorList>
            <person name="Kawai M."/>
            <person name="Futagami T."/>
            <person name="Toyoda A."/>
            <person name="Takaki Y."/>
            <person name="Nishi S."/>
            <person name="Hori S."/>
            <person name="Arai W."/>
            <person name="Tsubouchi T."/>
            <person name="Morono Y."/>
            <person name="Uchiyama I."/>
            <person name="Ito T."/>
            <person name="Fujiyama A."/>
            <person name="Inagaki F."/>
            <person name="Takami H."/>
        </authorList>
    </citation>
    <scope>NUCLEOTIDE SEQUENCE</scope>
    <source>
        <strain evidence="1">Expedition CK06-06</strain>
    </source>
</reference>
<feature type="non-terminal residue" evidence="1">
    <location>
        <position position="131"/>
    </location>
</feature>
<name>X1G958_9ZZZZ</name>
<organism evidence="1">
    <name type="scientific">marine sediment metagenome</name>
    <dbReference type="NCBI Taxonomy" id="412755"/>
    <lineage>
        <taxon>unclassified sequences</taxon>
        <taxon>metagenomes</taxon>
        <taxon>ecological metagenomes</taxon>
    </lineage>
</organism>
<protein>
    <submittedName>
        <fullName evidence="1">Uncharacterized protein</fullName>
    </submittedName>
</protein>
<evidence type="ECO:0000313" key="1">
    <source>
        <dbReference type="EMBL" id="GAH38104.1"/>
    </source>
</evidence>
<accession>X1G958</accession>
<proteinExistence type="predicted"/>